<dbReference type="Gene3D" id="3.40.50.300">
    <property type="entry name" value="P-loop containing nucleotide triphosphate hydrolases"/>
    <property type="match status" value="2"/>
</dbReference>
<feature type="domain" description="Helicase C-terminal" evidence="10">
    <location>
        <begin position="457"/>
        <end position="650"/>
    </location>
</feature>
<dbReference type="InterPro" id="IPR014001">
    <property type="entry name" value="Helicase_ATP-bd"/>
</dbReference>
<dbReference type="SMART" id="SM01178">
    <property type="entry name" value="DUF4217"/>
    <property type="match status" value="1"/>
</dbReference>
<keyword evidence="4 6" id="KW-0067">ATP-binding</keyword>
<comment type="similarity">
    <text evidence="6">Belongs to the DEAD box helicase family.</text>
</comment>
<dbReference type="Pfam" id="PF13959">
    <property type="entry name" value="CTE_SPB4"/>
    <property type="match status" value="1"/>
</dbReference>
<protein>
    <recommendedName>
        <fullName evidence="7">ATP-dependent RNA helicase</fullName>
        <ecNumber evidence="7">3.6.4.13</ecNumber>
    </recommendedName>
</protein>
<evidence type="ECO:0000256" key="6">
    <source>
        <dbReference type="RuleBase" id="RU000492"/>
    </source>
</evidence>
<name>A0A084VVK1_ANOSI</name>
<dbReference type="PROSITE" id="PS00039">
    <property type="entry name" value="DEAD_ATP_HELICASE"/>
    <property type="match status" value="1"/>
</dbReference>
<feature type="region of interest" description="Disordered" evidence="8">
    <location>
        <begin position="54"/>
        <end position="162"/>
    </location>
</feature>
<evidence type="ECO:0000256" key="2">
    <source>
        <dbReference type="ARBA" id="ARBA00022801"/>
    </source>
</evidence>
<evidence type="ECO:0000256" key="1">
    <source>
        <dbReference type="ARBA" id="ARBA00022741"/>
    </source>
</evidence>
<gene>
    <name evidence="11" type="ORF">ZHAS_00009571</name>
</gene>
<evidence type="ECO:0000256" key="7">
    <source>
        <dbReference type="RuleBase" id="RU365068"/>
    </source>
</evidence>
<dbReference type="GO" id="GO:0003723">
    <property type="term" value="F:RNA binding"/>
    <property type="evidence" value="ECO:0007669"/>
    <property type="project" value="UniProtKB-UniRule"/>
</dbReference>
<dbReference type="GO" id="GO:0003724">
    <property type="term" value="F:RNA helicase activity"/>
    <property type="evidence" value="ECO:0007669"/>
    <property type="project" value="UniProtKB-EC"/>
</dbReference>
<evidence type="ECO:0000259" key="10">
    <source>
        <dbReference type="PROSITE" id="PS51194"/>
    </source>
</evidence>
<dbReference type="Pfam" id="PF00271">
    <property type="entry name" value="Helicase_C"/>
    <property type="match status" value="1"/>
</dbReference>
<dbReference type="InterPro" id="IPR027417">
    <property type="entry name" value="P-loop_NTPase"/>
</dbReference>
<dbReference type="InterPro" id="IPR025313">
    <property type="entry name" value="SPB4-like_CTE"/>
</dbReference>
<dbReference type="EC" id="3.6.4.13" evidence="7"/>
<dbReference type="GO" id="GO:0005524">
    <property type="term" value="F:ATP binding"/>
    <property type="evidence" value="ECO:0007669"/>
    <property type="project" value="UniProtKB-UniRule"/>
</dbReference>
<feature type="compositionally biased region" description="Polar residues" evidence="8">
    <location>
        <begin position="145"/>
        <end position="162"/>
    </location>
</feature>
<dbReference type="OMA" id="AVHIKAD"/>
<feature type="compositionally biased region" description="Low complexity" evidence="8">
    <location>
        <begin position="70"/>
        <end position="79"/>
    </location>
</feature>
<proteinExistence type="inferred from homology"/>
<comment type="catalytic activity">
    <reaction evidence="7">
        <text>ATP + H2O = ADP + phosphate + H(+)</text>
        <dbReference type="Rhea" id="RHEA:13065"/>
        <dbReference type="ChEBI" id="CHEBI:15377"/>
        <dbReference type="ChEBI" id="CHEBI:15378"/>
        <dbReference type="ChEBI" id="CHEBI:30616"/>
        <dbReference type="ChEBI" id="CHEBI:43474"/>
        <dbReference type="ChEBI" id="CHEBI:456216"/>
        <dbReference type="EC" id="3.6.4.13"/>
    </reaction>
</comment>
<organism evidence="11">
    <name type="scientific">Anopheles sinensis</name>
    <name type="common">Mosquito</name>
    <dbReference type="NCBI Taxonomy" id="74873"/>
    <lineage>
        <taxon>Eukaryota</taxon>
        <taxon>Metazoa</taxon>
        <taxon>Ecdysozoa</taxon>
        <taxon>Arthropoda</taxon>
        <taxon>Hexapoda</taxon>
        <taxon>Insecta</taxon>
        <taxon>Pterygota</taxon>
        <taxon>Neoptera</taxon>
        <taxon>Endopterygota</taxon>
        <taxon>Diptera</taxon>
        <taxon>Nematocera</taxon>
        <taxon>Culicoidea</taxon>
        <taxon>Culicidae</taxon>
        <taxon>Anophelinae</taxon>
        <taxon>Anopheles</taxon>
    </lineage>
</organism>
<dbReference type="PANTHER" id="PTHR24031">
    <property type="entry name" value="RNA HELICASE"/>
    <property type="match status" value="1"/>
</dbReference>
<dbReference type="EMBL" id="KE525157">
    <property type="protein sequence ID" value="KFB41995.1"/>
    <property type="molecule type" value="Genomic_DNA"/>
</dbReference>
<feature type="domain" description="Helicase ATP-binding" evidence="9">
    <location>
        <begin position="224"/>
        <end position="419"/>
    </location>
</feature>
<evidence type="ECO:0000256" key="5">
    <source>
        <dbReference type="ARBA" id="ARBA00022884"/>
    </source>
</evidence>
<evidence type="ECO:0000256" key="3">
    <source>
        <dbReference type="ARBA" id="ARBA00022806"/>
    </source>
</evidence>
<evidence type="ECO:0000313" key="11">
    <source>
        <dbReference type="EMBL" id="KFB41995.1"/>
    </source>
</evidence>
<dbReference type="PROSITE" id="PS51194">
    <property type="entry name" value="HELICASE_CTER"/>
    <property type="match status" value="1"/>
</dbReference>
<evidence type="ECO:0000313" key="13">
    <source>
        <dbReference type="Proteomes" id="UP000030765"/>
    </source>
</evidence>
<evidence type="ECO:0000256" key="8">
    <source>
        <dbReference type="SAM" id="MobiDB-lite"/>
    </source>
</evidence>
<dbReference type="GO" id="GO:0016787">
    <property type="term" value="F:hydrolase activity"/>
    <property type="evidence" value="ECO:0007669"/>
    <property type="project" value="UniProtKB-KW"/>
</dbReference>
<dbReference type="CDD" id="cd18787">
    <property type="entry name" value="SF2_C_DEAD"/>
    <property type="match status" value="1"/>
</dbReference>
<dbReference type="VEuPathDB" id="VectorBase:ASIC009571"/>
<dbReference type="SMART" id="SM00487">
    <property type="entry name" value="DEXDc"/>
    <property type="match status" value="1"/>
</dbReference>
<dbReference type="CDD" id="cd17949">
    <property type="entry name" value="DEADc_DDX31"/>
    <property type="match status" value="1"/>
</dbReference>
<dbReference type="SUPFAM" id="SSF52540">
    <property type="entry name" value="P-loop containing nucleoside triphosphate hydrolases"/>
    <property type="match status" value="1"/>
</dbReference>
<dbReference type="EnsemblMetazoa" id="ASIC009571-RA">
    <property type="protein sequence ID" value="ASIC009571-PA"/>
    <property type="gene ID" value="ASIC009571"/>
</dbReference>
<dbReference type="SMART" id="SM00490">
    <property type="entry name" value="HELICc"/>
    <property type="match status" value="1"/>
</dbReference>
<reference evidence="12" key="2">
    <citation type="submission" date="2020-05" db="UniProtKB">
        <authorList>
            <consortium name="EnsemblMetazoa"/>
        </authorList>
    </citation>
    <scope>IDENTIFICATION</scope>
</reference>
<dbReference type="Proteomes" id="UP000030765">
    <property type="component" value="Unassembled WGS sequence"/>
</dbReference>
<comment type="function">
    <text evidence="7">RNA helicase.</text>
</comment>
<evidence type="ECO:0000313" key="12">
    <source>
        <dbReference type="EnsemblMetazoa" id="ASIC009571-PA"/>
    </source>
</evidence>
<dbReference type="STRING" id="74873.A0A084VVK1"/>
<evidence type="ECO:0000256" key="4">
    <source>
        <dbReference type="ARBA" id="ARBA00022840"/>
    </source>
</evidence>
<dbReference type="Pfam" id="PF00270">
    <property type="entry name" value="DEAD"/>
    <property type="match status" value="1"/>
</dbReference>
<sequence length="775" mass="86235">MDLMLSNVVVDSPPNVKENASIKKKNANGLGDGGLSIVLSKAGPRKAVLARKRVVSKAPPQVVKSKPIEAANKPAVKAPPKQDPQKLPVAQPTAKLKAKNVEINSNGVSKKEPPKNGASKLHTRKKSPQQEEEEEEGDKEPSKKNSLFNFQSNPSFTNRSQKTSMFDRFKMDLPTIDLPKVQPLEEQVFSKQTIEALDIHPHSKKNIADLLSYTHLTMVQSMAIPRLMEGRDALIRAQTGSGKTLAYALPLIEQLHNIRPKTSRTDGILAVVIVPTRELALQTYELMIKLLKPYTWIVSGYLCGGEKRKTEKARLRAGLNILIGTPGRFCDHIRNTESLKLANVRWLVLDEADRLLELGYEKDVKEIVNAIQAGSNAGEGTTDEANGKVRSLQTVLLSATLTASVKELAGLTLHDPVYVETSEAIRKRQTHAQTFDGSSESADHLLNVDECVSIPQTVKQRYMVIPPKLRLVTLSGLIAHEQHKKPSKALIFMATQDLVDFHYDVMVEVLTTKQLDSDDEMEDDDEETDDTTLLPRVSFFKLHGGMTQVERSAVFLKFRAAKAAVLLCTDMVARGIDIPCVDLVVQYHAPQILADYVHRVGRTARAGQTGKAILFIEPAEIDFIKYLADKQIRIQEQKIDGIFVHLGQKFKCGQKTVAKNKEQAAILLQRRFEQLIAKEKELFASASKAFVSWIRYYSNFPKELRRMFAVKGIHMGHYAQCLGLRDAPKQFMHAHTGPKDETSANKPLTAKAIPGNRKMHYTLRNGPGMDLLTGV</sequence>
<reference evidence="11 13" key="1">
    <citation type="journal article" date="2014" name="BMC Genomics">
        <title>Genome sequence of Anopheles sinensis provides insight into genetics basis of mosquito competence for malaria parasites.</title>
        <authorList>
            <person name="Zhou D."/>
            <person name="Zhang D."/>
            <person name="Ding G."/>
            <person name="Shi L."/>
            <person name="Hou Q."/>
            <person name="Ye Y."/>
            <person name="Xu Y."/>
            <person name="Zhou H."/>
            <person name="Xiong C."/>
            <person name="Li S."/>
            <person name="Yu J."/>
            <person name="Hong S."/>
            <person name="Yu X."/>
            <person name="Zou P."/>
            <person name="Chen C."/>
            <person name="Chang X."/>
            <person name="Wang W."/>
            <person name="Lv Y."/>
            <person name="Sun Y."/>
            <person name="Ma L."/>
            <person name="Shen B."/>
            <person name="Zhu C."/>
        </authorList>
    </citation>
    <scope>NUCLEOTIDE SEQUENCE [LARGE SCALE GENOMIC DNA]</scope>
</reference>
<keyword evidence="5 7" id="KW-0694">RNA-binding</keyword>
<keyword evidence="13" id="KW-1185">Reference proteome</keyword>
<keyword evidence="1 6" id="KW-0547">Nucleotide-binding</keyword>
<evidence type="ECO:0000259" key="9">
    <source>
        <dbReference type="PROSITE" id="PS51192"/>
    </source>
</evidence>
<accession>A0A084VVK1</accession>
<keyword evidence="2 6" id="KW-0378">Hydrolase</keyword>
<dbReference type="EMBL" id="ATLV01017190">
    <property type="status" value="NOT_ANNOTATED_CDS"/>
    <property type="molecule type" value="Genomic_DNA"/>
</dbReference>
<dbReference type="InterPro" id="IPR000629">
    <property type="entry name" value="RNA-helicase_DEAD-box_CS"/>
</dbReference>
<dbReference type="OrthoDB" id="422663at2759"/>
<keyword evidence="3 6" id="KW-0347">Helicase</keyword>
<comment type="domain">
    <text evidence="7">The Q motif is unique to and characteristic of the DEAD box family of RNA helicases and controls ATP binding and hydrolysis.</text>
</comment>
<dbReference type="InterPro" id="IPR011545">
    <property type="entry name" value="DEAD/DEAH_box_helicase_dom"/>
</dbReference>
<dbReference type="PROSITE" id="PS51192">
    <property type="entry name" value="HELICASE_ATP_BIND_1"/>
    <property type="match status" value="1"/>
</dbReference>
<dbReference type="InterPro" id="IPR001650">
    <property type="entry name" value="Helicase_C-like"/>
</dbReference>
<dbReference type="VEuPathDB" id="VectorBase:ASIS002834"/>
<dbReference type="AlphaFoldDB" id="A0A084VVK1"/>